<dbReference type="Pfam" id="PF00134">
    <property type="entry name" value="Cyclin_N"/>
    <property type="match status" value="1"/>
</dbReference>
<dbReference type="Pfam" id="PF16899">
    <property type="entry name" value="Cyclin_C_2"/>
    <property type="match status" value="1"/>
</dbReference>
<dbReference type="InterPro" id="IPR036915">
    <property type="entry name" value="Cyclin-like_sf"/>
</dbReference>
<dbReference type="GO" id="GO:0006357">
    <property type="term" value="P:regulation of transcription by RNA polymerase II"/>
    <property type="evidence" value="ECO:0007669"/>
    <property type="project" value="InterPro"/>
</dbReference>
<dbReference type="PIRSF" id="PIRSF028758">
    <property type="entry name" value="Cyclin, C/H/G types"/>
    <property type="match status" value="1"/>
</dbReference>
<keyword evidence="7" id="KW-0804">Transcription</keyword>
<keyword evidence="5 9" id="KW-0195">Cyclin</keyword>
<dbReference type="InterPro" id="IPR006671">
    <property type="entry name" value="Cyclin_N"/>
</dbReference>
<evidence type="ECO:0000313" key="13">
    <source>
        <dbReference type="Proteomes" id="UP000321570"/>
    </source>
</evidence>
<dbReference type="AlphaFoldDB" id="A0A564ZE55"/>
<gene>
    <name evidence="12" type="ORF">WMSIL1_LOCUS14803</name>
</gene>
<dbReference type="CDD" id="cd20513">
    <property type="entry name" value="CYCLIN_CCNC_rpt1"/>
    <property type="match status" value="1"/>
</dbReference>
<feature type="region of interest" description="Disordered" evidence="10">
    <location>
        <begin position="297"/>
        <end position="358"/>
    </location>
</feature>
<dbReference type="EMBL" id="CABIJS010000716">
    <property type="protein sequence ID" value="VUZ57343.1"/>
    <property type="molecule type" value="Genomic_DNA"/>
</dbReference>
<dbReference type="InterPro" id="IPR031658">
    <property type="entry name" value="Cyclin_C_2"/>
</dbReference>
<sequence length="358" mass="40717">MAGNFWQSSHYLEWLLDRQDVLKHRASDLKKLGSEEEYQKILIFFIDVIQAFGKSIEVRQQVIATASVYFRRFYSRTSLKSIDPWLMAPSCLFLSSKVEEYGVIQPKSLIAACCKVVNSQYSKYFKDYVYPYRTHDVFECEFILMEAMDCSLVVFHPYRPLLNFCNDLKPHLLDLAEEHLQRAWAFANDTLRTDLCLHYPPYLIALGCVQLALISLSKNPPTTSGNASDHHSLYFSNQPSSNPLAIAEQWFSELNVDPEKVLEVVRYILAHYDLLERMDIENEIPMLIIQKMPRPVIQQPANQQQQAQGQPGGAGGSGPAGGPRMVSQQQQPPPMGPSHHHQMPPPPHPPQNPVGPPM</sequence>
<feature type="compositionally biased region" description="Gly residues" evidence="10">
    <location>
        <begin position="310"/>
        <end position="321"/>
    </location>
</feature>
<evidence type="ECO:0000256" key="4">
    <source>
        <dbReference type="ARBA" id="ARBA00023015"/>
    </source>
</evidence>
<comment type="subcellular location">
    <subcellularLocation>
        <location evidence="1">Nucleus</location>
    </subcellularLocation>
</comment>
<protein>
    <recommendedName>
        <fullName evidence="11">Cyclin-like domain-containing protein</fullName>
    </recommendedName>
</protein>
<evidence type="ECO:0000256" key="6">
    <source>
        <dbReference type="ARBA" id="ARBA00023159"/>
    </source>
</evidence>
<keyword evidence="6" id="KW-0010">Activator</keyword>
<dbReference type="SUPFAM" id="SSF47954">
    <property type="entry name" value="Cyclin-like"/>
    <property type="match status" value="2"/>
</dbReference>
<proteinExistence type="inferred from homology"/>
<evidence type="ECO:0000256" key="9">
    <source>
        <dbReference type="RuleBase" id="RU000383"/>
    </source>
</evidence>
<name>A0A564ZE55_HYMDI</name>
<feature type="domain" description="Cyclin-like" evidence="11">
    <location>
        <begin position="47"/>
        <end position="146"/>
    </location>
</feature>
<accession>A0A564ZE55</accession>
<evidence type="ECO:0000256" key="10">
    <source>
        <dbReference type="SAM" id="MobiDB-lite"/>
    </source>
</evidence>
<keyword evidence="8" id="KW-0539">Nucleus</keyword>
<comment type="similarity">
    <text evidence="2">Belongs to the cyclin family. Cyclin C subfamily.</text>
</comment>
<feature type="compositionally biased region" description="Low complexity" evidence="10">
    <location>
        <begin position="298"/>
        <end position="309"/>
    </location>
</feature>
<feature type="compositionally biased region" description="Pro residues" evidence="10">
    <location>
        <begin position="343"/>
        <end position="358"/>
    </location>
</feature>
<dbReference type="GO" id="GO:0016538">
    <property type="term" value="F:cyclin-dependent protein serine/threonine kinase regulator activity"/>
    <property type="evidence" value="ECO:0007669"/>
    <property type="project" value="InterPro"/>
</dbReference>
<dbReference type="Gene3D" id="1.10.472.10">
    <property type="entry name" value="Cyclin-like"/>
    <property type="match status" value="2"/>
</dbReference>
<evidence type="ECO:0000256" key="8">
    <source>
        <dbReference type="ARBA" id="ARBA00023242"/>
    </source>
</evidence>
<keyword evidence="3" id="KW-0678">Repressor</keyword>
<reference evidence="12 13" key="1">
    <citation type="submission" date="2019-07" db="EMBL/GenBank/DDBJ databases">
        <authorList>
            <person name="Jastrzebski P J."/>
            <person name="Paukszto L."/>
            <person name="Jastrzebski P J."/>
        </authorList>
    </citation>
    <scope>NUCLEOTIDE SEQUENCE [LARGE SCALE GENOMIC DNA]</scope>
    <source>
        <strain evidence="12 13">WMS-il1</strain>
    </source>
</reference>
<dbReference type="PANTHER" id="PTHR10026">
    <property type="entry name" value="CYCLIN"/>
    <property type="match status" value="1"/>
</dbReference>
<evidence type="ECO:0000256" key="2">
    <source>
        <dbReference type="ARBA" id="ARBA00008638"/>
    </source>
</evidence>
<dbReference type="FunFam" id="1.10.472.10:FF:000076">
    <property type="entry name" value="RNA polymerase II holoenzyme cyclin-like subunit"/>
    <property type="match status" value="1"/>
</dbReference>
<evidence type="ECO:0000256" key="3">
    <source>
        <dbReference type="ARBA" id="ARBA00022491"/>
    </source>
</evidence>
<evidence type="ECO:0000256" key="1">
    <source>
        <dbReference type="ARBA" id="ARBA00004123"/>
    </source>
</evidence>
<keyword evidence="13" id="KW-1185">Reference proteome</keyword>
<dbReference type="SMART" id="SM00385">
    <property type="entry name" value="CYCLIN"/>
    <property type="match status" value="2"/>
</dbReference>
<dbReference type="GO" id="GO:0005634">
    <property type="term" value="C:nucleus"/>
    <property type="evidence" value="ECO:0007669"/>
    <property type="project" value="UniProtKB-SubCell"/>
</dbReference>
<organism evidence="12 13">
    <name type="scientific">Hymenolepis diminuta</name>
    <name type="common">Rat tapeworm</name>
    <dbReference type="NCBI Taxonomy" id="6216"/>
    <lineage>
        <taxon>Eukaryota</taxon>
        <taxon>Metazoa</taxon>
        <taxon>Spiralia</taxon>
        <taxon>Lophotrochozoa</taxon>
        <taxon>Platyhelminthes</taxon>
        <taxon>Cestoda</taxon>
        <taxon>Eucestoda</taxon>
        <taxon>Cyclophyllidea</taxon>
        <taxon>Hymenolepididae</taxon>
        <taxon>Hymenolepis</taxon>
    </lineage>
</organism>
<dbReference type="CDD" id="cd20514">
    <property type="entry name" value="CYCLIN_CCNC_rpt2"/>
    <property type="match status" value="1"/>
</dbReference>
<evidence type="ECO:0000256" key="5">
    <source>
        <dbReference type="ARBA" id="ARBA00023127"/>
    </source>
</evidence>
<evidence type="ECO:0000256" key="7">
    <source>
        <dbReference type="ARBA" id="ARBA00023163"/>
    </source>
</evidence>
<dbReference type="InterPro" id="IPR043198">
    <property type="entry name" value="Cyclin/Ssn8"/>
</dbReference>
<dbReference type="Proteomes" id="UP000321570">
    <property type="component" value="Unassembled WGS sequence"/>
</dbReference>
<evidence type="ECO:0000313" key="12">
    <source>
        <dbReference type="EMBL" id="VUZ57343.1"/>
    </source>
</evidence>
<keyword evidence="4" id="KW-0805">Transcription regulation</keyword>
<dbReference type="InterPro" id="IPR013763">
    <property type="entry name" value="Cyclin-like_dom"/>
</dbReference>
<evidence type="ECO:0000259" key="11">
    <source>
        <dbReference type="SMART" id="SM00385"/>
    </source>
</evidence>
<feature type="domain" description="Cyclin-like" evidence="11">
    <location>
        <begin position="159"/>
        <end position="270"/>
    </location>
</feature>